<name>A0A212A795_9RHOB</name>
<gene>
    <name evidence="3" type="ORF">CDV49_17370</name>
</gene>
<accession>A0A212A795</accession>
<feature type="transmembrane region" description="Helical" evidence="2">
    <location>
        <begin position="27"/>
        <end position="44"/>
    </location>
</feature>
<feature type="region of interest" description="Disordered" evidence="1">
    <location>
        <begin position="82"/>
        <end position="108"/>
    </location>
</feature>
<evidence type="ECO:0000256" key="1">
    <source>
        <dbReference type="SAM" id="MobiDB-lite"/>
    </source>
</evidence>
<feature type="compositionally biased region" description="Polar residues" evidence="1">
    <location>
        <begin position="90"/>
        <end position="108"/>
    </location>
</feature>
<feature type="transmembrane region" description="Helical" evidence="2">
    <location>
        <begin position="50"/>
        <end position="68"/>
    </location>
</feature>
<keyword evidence="2" id="KW-0812">Transmembrane</keyword>
<keyword evidence="2" id="KW-1133">Transmembrane helix</keyword>
<dbReference type="AlphaFoldDB" id="A0A212A795"/>
<protein>
    <submittedName>
        <fullName evidence="3">Uncharacterized protein</fullName>
    </submittedName>
</protein>
<dbReference type="Proteomes" id="UP000196878">
    <property type="component" value="Unassembled WGS sequence"/>
</dbReference>
<evidence type="ECO:0000313" key="4">
    <source>
        <dbReference type="Proteomes" id="UP000196878"/>
    </source>
</evidence>
<comment type="caution">
    <text evidence="3">The sequence shown here is derived from an EMBL/GenBank/DDBJ whole genome shotgun (WGS) entry which is preliminary data.</text>
</comment>
<sequence length="108" mass="11586">MTTPNTAQAPVVFEGRGPRISLGYNPTVDYIRFLAALVIVQFHARAPLNVIGQGAVGFFILAMIWFTLNGLQRRKEPVGAASRCGAGDCSTHSSSGVSCRSLQRSHNP</sequence>
<keyword evidence="2" id="KW-0472">Membrane</keyword>
<organism evidence="3 4">
    <name type="scientific">Haematobacter genomosp. 1</name>
    <dbReference type="NCBI Taxonomy" id="366618"/>
    <lineage>
        <taxon>Bacteria</taxon>
        <taxon>Pseudomonadati</taxon>
        <taxon>Pseudomonadota</taxon>
        <taxon>Alphaproteobacteria</taxon>
        <taxon>Rhodobacterales</taxon>
        <taxon>Paracoccaceae</taxon>
        <taxon>Haematobacter</taxon>
    </lineage>
</organism>
<evidence type="ECO:0000256" key="2">
    <source>
        <dbReference type="SAM" id="Phobius"/>
    </source>
</evidence>
<evidence type="ECO:0000313" key="3">
    <source>
        <dbReference type="EMBL" id="OWJ75335.1"/>
    </source>
</evidence>
<reference evidence="3 4" key="1">
    <citation type="submission" date="2016-12" db="EMBL/GenBank/DDBJ databases">
        <title>Comparison of Traditional DNA-DNA Hybridization with In Silico Genomic Analysis.</title>
        <authorList>
            <person name="Nicholson A.C."/>
            <person name="Humrighouse B.W."/>
            <person name="Graziano J."/>
            <person name="Lasker B."/>
            <person name="Whitney A.M."/>
            <person name="Mcquiston J.R."/>
        </authorList>
    </citation>
    <scope>NUCLEOTIDE SEQUENCE [LARGE SCALE GENOMIC DNA]</scope>
    <source>
        <strain evidence="3 4">H2240</strain>
    </source>
</reference>
<proteinExistence type="predicted"/>
<dbReference type="EMBL" id="NIPW01000040">
    <property type="protein sequence ID" value="OWJ75335.1"/>
    <property type="molecule type" value="Genomic_DNA"/>
</dbReference>
<keyword evidence="4" id="KW-1185">Reference proteome</keyword>